<reference evidence="2" key="1">
    <citation type="submission" date="2019-06" db="EMBL/GenBank/DDBJ databases">
        <title>Methanoculleus strain from Tamsui River, Taipei, Taiwan.</title>
        <authorList>
            <person name="You Y.-T."/>
            <person name="Chen S.-C."/>
            <person name="Lai S.-J."/>
            <person name="Lee Y.-C."/>
            <person name="Lai M.-C."/>
        </authorList>
    </citation>
    <scope>NUCLEOTIDE SEQUENCE</scope>
    <source>
        <strain evidence="2">Afa-1</strain>
    </source>
</reference>
<evidence type="ECO:0000313" key="3">
    <source>
        <dbReference type="Proteomes" id="UP001065682"/>
    </source>
</evidence>
<dbReference type="InterPro" id="IPR052344">
    <property type="entry name" value="Transposase-related"/>
</dbReference>
<organism evidence="2 3">
    <name type="scientific">Methanoculleus formosensis</name>
    <dbReference type="NCBI Taxonomy" id="2590886"/>
    <lineage>
        <taxon>Archaea</taxon>
        <taxon>Methanobacteriati</taxon>
        <taxon>Methanobacteriota</taxon>
        <taxon>Stenosarchaea group</taxon>
        <taxon>Methanomicrobia</taxon>
        <taxon>Methanomicrobiales</taxon>
        <taxon>Methanomicrobiaceae</taxon>
        <taxon>Methanoculleus</taxon>
    </lineage>
</organism>
<gene>
    <name evidence="2" type="ORF">FKB36_05345</name>
</gene>
<evidence type="ECO:0000259" key="1">
    <source>
        <dbReference type="Pfam" id="PF03050"/>
    </source>
</evidence>
<dbReference type="PANTHER" id="PTHR33678">
    <property type="entry name" value="BLL1576 PROTEIN"/>
    <property type="match status" value="1"/>
</dbReference>
<proteinExistence type="predicted"/>
<keyword evidence="3" id="KW-1185">Reference proteome</keyword>
<name>A0A9E4ZJU8_9EURY</name>
<dbReference type="AlphaFoldDB" id="A0A9E4ZJU8"/>
<dbReference type="Proteomes" id="UP001065682">
    <property type="component" value="Unassembled WGS sequence"/>
</dbReference>
<comment type="caution">
    <text evidence="2">The sequence shown here is derived from an EMBL/GenBank/DDBJ whole genome shotgun (WGS) entry which is preliminary data.</text>
</comment>
<sequence length="139" mass="16122">MPFTNNQAERDLRMMKLQQKISGTFRSEEGARNFRRVRGFIATVKKHDRPVLSELGEGIRRDALRPEDGSPDTLNSYEIIAYSLFFIGGFSRQSLKYSRIVDLRSSRDRLNSLYARKMRAASPSARCGLIFDSYVFWME</sequence>
<dbReference type="InterPro" id="IPR004291">
    <property type="entry name" value="Transposase_IS66_central"/>
</dbReference>
<dbReference type="EMBL" id="VHLL01000002">
    <property type="protein sequence ID" value="MCT8336933.1"/>
    <property type="molecule type" value="Genomic_DNA"/>
</dbReference>
<dbReference type="Pfam" id="PF03050">
    <property type="entry name" value="DDE_Tnp_IS66"/>
    <property type="match status" value="1"/>
</dbReference>
<accession>A0A9E4ZJU8</accession>
<feature type="domain" description="Transposase IS66 central" evidence="1">
    <location>
        <begin position="1"/>
        <end position="32"/>
    </location>
</feature>
<dbReference type="PANTHER" id="PTHR33678:SF1">
    <property type="entry name" value="BLL1576 PROTEIN"/>
    <property type="match status" value="1"/>
</dbReference>
<protein>
    <submittedName>
        <fullName evidence="2">Transposase</fullName>
    </submittedName>
</protein>
<evidence type="ECO:0000313" key="2">
    <source>
        <dbReference type="EMBL" id="MCT8336933.1"/>
    </source>
</evidence>